<dbReference type="EMBL" id="AM412317">
    <property type="protein sequence ID" value="CAL84924.1"/>
    <property type="molecule type" value="Genomic_DNA"/>
</dbReference>
<evidence type="ECO:0000313" key="2">
    <source>
        <dbReference type="Proteomes" id="UP000001986"/>
    </source>
</evidence>
<dbReference type="HOGENOM" id="CLU_2896023_0_0_9"/>
<name>A5I790_CLOBH</name>
<sequence>MFTDVMQGVREENSILTAKSIRKRYARCCRKLATQLAGRLLFDCQAKSRQVICRLSVIIKNE</sequence>
<dbReference type="AlphaFoldDB" id="A5I790"/>
<dbReference type="Proteomes" id="UP000001986">
    <property type="component" value="Chromosome"/>
</dbReference>
<accession>A5I790</accession>
<organism evidence="1 2">
    <name type="scientific">Clostridium botulinum (strain Hall / ATCC 3502 / NCTC 13319 / Type A)</name>
    <dbReference type="NCBI Taxonomy" id="441771"/>
    <lineage>
        <taxon>Bacteria</taxon>
        <taxon>Bacillati</taxon>
        <taxon>Bacillota</taxon>
        <taxon>Clostridia</taxon>
        <taxon>Eubacteriales</taxon>
        <taxon>Clostridiaceae</taxon>
        <taxon>Clostridium</taxon>
    </lineage>
</organism>
<gene>
    <name evidence="1" type="ordered locus">CBO3365</name>
</gene>
<keyword evidence="2" id="KW-1185">Reference proteome</keyword>
<proteinExistence type="predicted"/>
<evidence type="ECO:0000313" key="1">
    <source>
        <dbReference type="EMBL" id="CAL84924.1"/>
    </source>
</evidence>
<dbReference type="KEGG" id="cbo:CBO3365"/>
<reference evidence="1 2" key="1">
    <citation type="journal article" date="2007" name="Genome Res.">
        <title>Genome sequence of a proteolytic (Group I) Clostridium botulinum strain Hall A and comparative analysis of the clostridial genomes.</title>
        <authorList>
            <person name="Sebaihia M."/>
            <person name="Peck M.W."/>
            <person name="Minton N.P."/>
            <person name="Thomson N.R."/>
            <person name="Holden M.T.G."/>
            <person name="Mitchell W.J."/>
            <person name="Carter A.T."/>
            <person name="Bentley S.D."/>
            <person name="Mason D.R."/>
            <person name="Crossman L."/>
            <person name="Paul C.J."/>
            <person name="Ivens A."/>
            <person name="Wells-Bennik M.H.J."/>
            <person name="Davis I.J."/>
            <person name="Cerdeno-Tarraga A.M."/>
            <person name="Churcher C."/>
            <person name="Quail M.A."/>
            <person name="Chillingworth T."/>
            <person name="Feltwell T."/>
            <person name="Fraser A."/>
            <person name="Goodhead I."/>
            <person name="Hance Z."/>
            <person name="Jagels K."/>
            <person name="Larke N."/>
            <person name="Maddison M."/>
            <person name="Moule S."/>
            <person name="Mungall K."/>
            <person name="Norbertczak H."/>
            <person name="Rabbinowitsch E."/>
            <person name="Sanders M."/>
            <person name="Simmonds M."/>
            <person name="White B."/>
            <person name="Whithead S."/>
            <person name="Parkhill J."/>
        </authorList>
    </citation>
    <scope>NUCLEOTIDE SEQUENCE [LARGE SCALE GENOMIC DNA]</scope>
    <source>
        <strain evidence="2">Hall / ATCC 3502 / NCTC 13319 / Type A [Sanger]</strain>
    </source>
</reference>
<protein>
    <submittedName>
        <fullName evidence="1">Uncharacterized protein</fullName>
    </submittedName>
</protein>